<name>A0AAV4HZW7_9GAST</name>
<feature type="region of interest" description="Disordered" evidence="1">
    <location>
        <begin position="20"/>
        <end position="48"/>
    </location>
</feature>
<protein>
    <submittedName>
        <fullName evidence="2">Uncharacterized protein</fullName>
    </submittedName>
</protein>
<comment type="caution">
    <text evidence="2">The sequence shown here is derived from an EMBL/GenBank/DDBJ whole genome shotgun (WGS) entry which is preliminary data.</text>
</comment>
<sequence>MACFILHNIAARLILQAPEDIDDDPPSAADDNDTTEAVPATANGREPELTVAGKNLEVPAGSELFLISTSPFTQQAFLHQKSFSGLKIHFGLRNLISLPQGLKTVP</sequence>
<keyword evidence="3" id="KW-1185">Reference proteome</keyword>
<reference evidence="2 3" key="1">
    <citation type="journal article" date="2021" name="Elife">
        <title>Chloroplast acquisition without the gene transfer in kleptoplastic sea slugs, Plakobranchus ocellatus.</title>
        <authorList>
            <person name="Maeda T."/>
            <person name="Takahashi S."/>
            <person name="Yoshida T."/>
            <person name="Shimamura S."/>
            <person name="Takaki Y."/>
            <person name="Nagai Y."/>
            <person name="Toyoda A."/>
            <person name="Suzuki Y."/>
            <person name="Arimoto A."/>
            <person name="Ishii H."/>
            <person name="Satoh N."/>
            <person name="Nishiyama T."/>
            <person name="Hasebe M."/>
            <person name="Maruyama T."/>
            <person name="Minagawa J."/>
            <person name="Obokata J."/>
            <person name="Shigenobu S."/>
        </authorList>
    </citation>
    <scope>NUCLEOTIDE SEQUENCE [LARGE SCALE GENOMIC DNA]</scope>
</reference>
<dbReference type="EMBL" id="BMAT01013006">
    <property type="protein sequence ID" value="GFS03708.1"/>
    <property type="molecule type" value="Genomic_DNA"/>
</dbReference>
<gene>
    <name evidence="2" type="ORF">ElyMa_006477700</name>
</gene>
<evidence type="ECO:0000256" key="1">
    <source>
        <dbReference type="SAM" id="MobiDB-lite"/>
    </source>
</evidence>
<dbReference type="Proteomes" id="UP000762676">
    <property type="component" value="Unassembled WGS sequence"/>
</dbReference>
<accession>A0AAV4HZW7</accession>
<evidence type="ECO:0000313" key="2">
    <source>
        <dbReference type="EMBL" id="GFS03708.1"/>
    </source>
</evidence>
<proteinExistence type="predicted"/>
<organism evidence="2 3">
    <name type="scientific">Elysia marginata</name>
    <dbReference type="NCBI Taxonomy" id="1093978"/>
    <lineage>
        <taxon>Eukaryota</taxon>
        <taxon>Metazoa</taxon>
        <taxon>Spiralia</taxon>
        <taxon>Lophotrochozoa</taxon>
        <taxon>Mollusca</taxon>
        <taxon>Gastropoda</taxon>
        <taxon>Heterobranchia</taxon>
        <taxon>Euthyneura</taxon>
        <taxon>Panpulmonata</taxon>
        <taxon>Sacoglossa</taxon>
        <taxon>Placobranchoidea</taxon>
        <taxon>Plakobranchidae</taxon>
        <taxon>Elysia</taxon>
    </lineage>
</organism>
<feature type="compositionally biased region" description="Acidic residues" evidence="1">
    <location>
        <begin position="20"/>
        <end position="34"/>
    </location>
</feature>
<evidence type="ECO:0000313" key="3">
    <source>
        <dbReference type="Proteomes" id="UP000762676"/>
    </source>
</evidence>
<dbReference type="AlphaFoldDB" id="A0AAV4HZW7"/>